<evidence type="ECO:0000256" key="1">
    <source>
        <dbReference type="SAM" id="SignalP"/>
    </source>
</evidence>
<evidence type="ECO:0000313" key="2">
    <source>
        <dbReference type="EMBL" id="TKJ43158.1"/>
    </source>
</evidence>
<gene>
    <name evidence="2" type="ORF">CEE36_05250</name>
</gene>
<feature type="chain" id="PRO_5021712490" evidence="1">
    <location>
        <begin position="25"/>
        <end position="130"/>
    </location>
</feature>
<proteinExistence type="predicted"/>
<accession>A0A532V7I3</accession>
<name>A0A532V7I3_UNCT6</name>
<dbReference type="AlphaFoldDB" id="A0A532V7I3"/>
<comment type="caution">
    <text evidence="2">The sequence shown here is derived from an EMBL/GenBank/DDBJ whole genome shotgun (WGS) entry which is preliminary data.</text>
</comment>
<sequence>MKPKGTLSLILGLVLLLGASALTASDWVGTYDGDDQGVIEGTLNESTDPAIYEGTWESYNDYPHNYGTWYGRAEEIVNGWFVVREGEIYDDEGTYIGTWSGTFPPCHIDGLASGDWWRFNPWQGTWIAWK</sequence>
<dbReference type="Proteomes" id="UP000317778">
    <property type="component" value="Unassembled WGS sequence"/>
</dbReference>
<organism evidence="2 3">
    <name type="scientific">candidate division TA06 bacterium B3_TA06</name>
    <dbReference type="NCBI Taxonomy" id="2012487"/>
    <lineage>
        <taxon>Bacteria</taxon>
        <taxon>Bacteria division TA06</taxon>
    </lineage>
</organism>
<keyword evidence="1" id="KW-0732">Signal</keyword>
<protein>
    <submittedName>
        <fullName evidence="2">Uncharacterized protein</fullName>
    </submittedName>
</protein>
<reference evidence="2 3" key="1">
    <citation type="submission" date="2017-06" db="EMBL/GenBank/DDBJ databases">
        <title>Novel microbial phyla capable of carbon fixation and sulfur reduction in deep-sea sediments.</title>
        <authorList>
            <person name="Huang J."/>
            <person name="Baker B."/>
            <person name="Wang Y."/>
        </authorList>
    </citation>
    <scope>NUCLEOTIDE SEQUENCE [LARGE SCALE GENOMIC DNA]</scope>
    <source>
        <strain evidence="2">B3_TA06</strain>
    </source>
</reference>
<evidence type="ECO:0000313" key="3">
    <source>
        <dbReference type="Proteomes" id="UP000317778"/>
    </source>
</evidence>
<feature type="signal peptide" evidence="1">
    <location>
        <begin position="1"/>
        <end position="24"/>
    </location>
</feature>
<dbReference type="EMBL" id="NJBO01000006">
    <property type="protein sequence ID" value="TKJ43158.1"/>
    <property type="molecule type" value="Genomic_DNA"/>
</dbReference>